<evidence type="ECO:0000313" key="4">
    <source>
        <dbReference type="EMBL" id="ACK54291.1"/>
    </source>
</evidence>
<dbReference type="PROSITE" id="PS51186">
    <property type="entry name" value="GNAT"/>
    <property type="match status" value="1"/>
</dbReference>
<dbReference type="EMBL" id="SSFD01000046">
    <property type="protein sequence ID" value="TXH90486.1"/>
    <property type="molecule type" value="Genomic_DNA"/>
</dbReference>
<dbReference type="Gene3D" id="3.40.630.30">
    <property type="match status" value="1"/>
</dbReference>
<dbReference type="eggNOG" id="COG0456">
    <property type="taxonomic scope" value="Bacteria"/>
</dbReference>
<dbReference type="CDD" id="cd04301">
    <property type="entry name" value="NAT_SF"/>
    <property type="match status" value="1"/>
</dbReference>
<dbReference type="Proteomes" id="UP000002186">
    <property type="component" value="Chromosome"/>
</dbReference>
<accession>C4ZP95</accession>
<dbReference type="PANTHER" id="PTHR43877">
    <property type="entry name" value="AMINOALKYLPHOSPHONATE N-ACETYLTRANSFERASE-RELATED-RELATED"/>
    <property type="match status" value="1"/>
</dbReference>
<dbReference type="GO" id="GO:0016747">
    <property type="term" value="F:acyltransferase activity, transferring groups other than amino-acyl groups"/>
    <property type="evidence" value="ECO:0007669"/>
    <property type="project" value="InterPro"/>
</dbReference>
<dbReference type="SUPFAM" id="SSF55729">
    <property type="entry name" value="Acyl-CoA N-acyltransferases (Nat)"/>
    <property type="match status" value="1"/>
</dbReference>
<dbReference type="Pfam" id="PF00583">
    <property type="entry name" value="Acetyltransf_1"/>
    <property type="match status" value="1"/>
</dbReference>
<dbReference type="RefSeq" id="WP_012585067.1">
    <property type="nucleotide sequence ID" value="NC_011662.2"/>
</dbReference>
<dbReference type="STRING" id="85643.Tmz1t_1533"/>
<evidence type="ECO:0000313" key="5">
    <source>
        <dbReference type="EMBL" id="TXH90486.1"/>
    </source>
</evidence>
<reference evidence="5 7" key="3">
    <citation type="submission" date="2018-09" db="EMBL/GenBank/DDBJ databases">
        <title>Metagenome Assembled Genomes from an Advanced Water Purification Facility.</title>
        <authorList>
            <person name="Stamps B.W."/>
            <person name="Spear J.R."/>
        </authorList>
    </citation>
    <scope>NUCLEOTIDE SEQUENCE [LARGE SCALE GENOMIC DNA]</scope>
    <source>
        <strain evidence="5">Bin_27_1</strain>
    </source>
</reference>
<evidence type="ECO:0000313" key="7">
    <source>
        <dbReference type="Proteomes" id="UP000321192"/>
    </source>
</evidence>
<name>C4ZP95_THASP</name>
<protein>
    <submittedName>
        <fullName evidence="4">GCN5-related N-acetyltransferase</fullName>
    </submittedName>
    <submittedName>
        <fullName evidence="5">GNAT family N-acetyltransferase</fullName>
    </submittedName>
</protein>
<evidence type="ECO:0000259" key="3">
    <source>
        <dbReference type="PROSITE" id="PS51186"/>
    </source>
</evidence>
<evidence type="ECO:0000256" key="2">
    <source>
        <dbReference type="ARBA" id="ARBA00023315"/>
    </source>
</evidence>
<dbReference type="HOGENOM" id="CLU_099842_0_0_4"/>
<keyword evidence="2" id="KW-0012">Acyltransferase</keyword>
<dbReference type="KEGG" id="tmz:Tmz1t_1533"/>
<dbReference type="InterPro" id="IPR050832">
    <property type="entry name" value="Bact_Acetyltransf"/>
</dbReference>
<reference evidence="4 6" key="2">
    <citation type="journal article" date="2012" name="Stand. Genomic Sci.">
        <title>Complete genome sequence of Thauera aminoaromatica strain MZ1T.</title>
        <authorList>
            <person name="Jiang K."/>
            <person name="Sanseverino J."/>
            <person name="Chauhan A."/>
            <person name="Lucas S."/>
            <person name="Copeland A."/>
            <person name="Lapidus A."/>
            <person name="Del Rio T.G."/>
            <person name="Dalin E."/>
            <person name="Tice H."/>
            <person name="Bruce D."/>
            <person name="Goodwin L."/>
            <person name="Pitluck S."/>
            <person name="Sims D."/>
            <person name="Brettin T."/>
            <person name="Detter J.C."/>
            <person name="Han C."/>
            <person name="Chang Y.J."/>
            <person name="Larimer F."/>
            <person name="Land M."/>
            <person name="Hauser L."/>
            <person name="Kyrpides N.C."/>
            <person name="Mikhailova N."/>
            <person name="Moser S."/>
            <person name="Jegier P."/>
            <person name="Close D."/>
            <person name="Debruyn J.M."/>
            <person name="Wang Y."/>
            <person name="Layton A.C."/>
            <person name="Allen M.S."/>
            <person name="Sayler G.S."/>
        </authorList>
    </citation>
    <scope>NUCLEOTIDE SEQUENCE [LARGE SCALE GENOMIC DNA]</scope>
    <source>
        <strain evidence="4 6">MZ1T</strain>
    </source>
</reference>
<reference evidence="6" key="1">
    <citation type="submission" date="2009-05" db="EMBL/GenBank/DDBJ databases">
        <title>Complete sequence of chromosome of Thauera sp. MZ1T.</title>
        <authorList>
            <consortium name="US DOE Joint Genome Institute"/>
            <person name="Lucas S."/>
            <person name="Copeland A."/>
            <person name="Lapidus A."/>
            <person name="Glavina del Rio T."/>
            <person name="Dalin E."/>
            <person name="Tice H."/>
            <person name="Bruce D."/>
            <person name="Goodwin L."/>
            <person name="Pitluck S."/>
            <person name="Sims D."/>
            <person name="Brettin T."/>
            <person name="Detter J.C."/>
            <person name="Han C."/>
            <person name="Larimer F."/>
            <person name="Land M."/>
            <person name="Hauser L."/>
            <person name="Kyrpides N."/>
            <person name="Mikhailova N."/>
            <person name="Sayler G.S."/>
        </authorList>
    </citation>
    <scope>NUCLEOTIDE SEQUENCE [LARGE SCALE GENOMIC DNA]</scope>
    <source>
        <strain evidence="6">MZ1T</strain>
    </source>
</reference>
<sequence>MTARPVLRPLCAADLPDVLAIQRAAYGDGYQESAAVLGRKLELAPQACWLAQADGAAVGYVFAHPWDDADAPPLHAPLRALPARAGHGFVHDLAVVPAARGLGVAAALFGRVRDWSAAAGHRGLRLVALADAVPFWARQGFAALPAVLPAGYGEDACLMERALRD</sequence>
<proteinExistence type="predicted"/>
<accession>A0A5C7T5C4</accession>
<dbReference type="InterPro" id="IPR000182">
    <property type="entry name" value="GNAT_dom"/>
</dbReference>
<dbReference type="OrthoDB" id="359414at2"/>
<gene>
    <name evidence="4" type="ordered locus">Tmz1t_1533</name>
    <name evidence="5" type="ORF">E6Q80_03355</name>
</gene>
<evidence type="ECO:0000256" key="1">
    <source>
        <dbReference type="ARBA" id="ARBA00022679"/>
    </source>
</evidence>
<dbReference type="InterPro" id="IPR016181">
    <property type="entry name" value="Acyl_CoA_acyltransferase"/>
</dbReference>
<evidence type="ECO:0000313" key="6">
    <source>
        <dbReference type="Proteomes" id="UP000002186"/>
    </source>
</evidence>
<keyword evidence="6" id="KW-1185">Reference proteome</keyword>
<keyword evidence="1 4" id="KW-0808">Transferase</keyword>
<organism evidence="4 6">
    <name type="scientific">Thauera aminoaromatica</name>
    <dbReference type="NCBI Taxonomy" id="164330"/>
    <lineage>
        <taxon>Bacteria</taxon>
        <taxon>Pseudomonadati</taxon>
        <taxon>Pseudomonadota</taxon>
        <taxon>Betaproteobacteria</taxon>
        <taxon>Rhodocyclales</taxon>
        <taxon>Zoogloeaceae</taxon>
        <taxon>Thauera</taxon>
    </lineage>
</organism>
<dbReference type="EMBL" id="CP001281">
    <property type="protein sequence ID" value="ACK54291.1"/>
    <property type="molecule type" value="Genomic_DNA"/>
</dbReference>
<dbReference type="PANTHER" id="PTHR43877:SF2">
    <property type="entry name" value="AMINOALKYLPHOSPHONATE N-ACETYLTRANSFERASE-RELATED"/>
    <property type="match status" value="1"/>
</dbReference>
<feature type="domain" description="N-acetyltransferase" evidence="3">
    <location>
        <begin position="5"/>
        <end position="164"/>
    </location>
</feature>
<dbReference type="AlphaFoldDB" id="C4ZP95"/>
<dbReference type="Proteomes" id="UP000321192">
    <property type="component" value="Unassembled WGS sequence"/>
</dbReference>